<name>A0A0F9DIN1_9ZZZZ</name>
<dbReference type="AlphaFoldDB" id="A0A0F9DIN1"/>
<gene>
    <name evidence="1" type="ORF">LCGC14_2541560</name>
</gene>
<sequence>RLSYRRYPNDECITFGNTPEEAINSAKIAILIDNIGTVYKEDIGGRATEIENNVFFLEDDI</sequence>
<protein>
    <submittedName>
        <fullName evidence="1">Uncharacterized protein</fullName>
    </submittedName>
</protein>
<organism evidence="1">
    <name type="scientific">marine sediment metagenome</name>
    <dbReference type="NCBI Taxonomy" id="412755"/>
    <lineage>
        <taxon>unclassified sequences</taxon>
        <taxon>metagenomes</taxon>
        <taxon>ecological metagenomes</taxon>
    </lineage>
</organism>
<evidence type="ECO:0000313" key="1">
    <source>
        <dbReference type="EMBL" id="KKL11858.1"/>
    </source>
</evidence>
<reference evidence="1" key="1">
    <citation type="journal article" date="2015" name="Nature">
        <title>Complex archaea that bridge the gap between prokaryotes and eukaryotes.</title>
        <authorList>
            <person name="Spang A."/>
            <person name="Saw J.H."/>
            <person name="Jorgensen S.L."/>
            <person name="Zaremba-Niedzwiedzka K."/>
            <person name="Martijn J."/>
            <person name="Lind A.E."/>
            <person name="van Eijk R."/>
            <person name="Schleper C."/>
            <person name="Guy L."/>
            <person name="Ettema T.J."/>
        </authorList>
    </citation>
    <scope>NUCLEOTIDE SEQUENCE</scope>
</reference>
<feature type="non-terminal residue" evidence="1">
    <location>
        <position position="1"/>
    </location>
</feature>
<comment type="caution">
    <text evidence="1">The sequence shown here is derived from an EMBL/GenBank/DDBJ whole genome shotgun (WGS) entry which is preliminary data.</text>
</comment>
<dbReference type="EMBL" id="LAZR01041491">
    <property type="protein sequence ID" value="KKL11858.1"/>
    <property type="molecule type" value="Genomic_DNA"/>
</dbReference>
<accession>A0A0F9DIN1</accession>
<proteinExistence type="predicted"/>